<dbReference type="GO" id="GO:0042597">
    <property type="term" value="C:periplasmic space"/>
    <property type="evidence" value="ECO:0007669"/>
    <property type="project" value="UniProtKB-SubCell"/>
</dbReference>
<dbReference type="EMBL" id="MXAV01000031">
    <property type="protein sequence ID" value="PKY10903.1"/>
    <property type="molecule type" value="Genomic_DNA"/>
</dbReference>
<evidence type="ECO:0000256" key="4">
    <source>
        <dbReference type="ARBA" id="ARBA00022764"/>
    </source>
</evidence>
<dbReference type="AlphaFoldDB" id="A0A2I1DM03"/>
<comment type="caution">
    <text evidence="6">The sequence shown here is derived from an EMBL/GenBank/DDBJ whole genome shotgun (WGS) entry which is preliminary data.</text>
</comment>
<dbReference type="Pfam" id="PF07676">
    <property type="entry name" value="PD40"/>
    <property type="match status" value="4"/>
</dbReference>
<dbReference type="Gene3D" id="3.40.50.10070">
    <property type="entry name" value="TolB, N-terminal domain"/>
    <property type="match status" value="1"/>
</dbReference>
<dbReference type="PANTHER" id="PTHR36842:SF1">
    <property type="entry name" value="PROTEIN TOLB"/>
    <property type="match status" value="1"/>
</dbReference>
<organism evidence="6 7">
    <name type="scientific">Acidithiobacillus marinus</name>
    <dbReference type="NCBI Taxonomy" id="187490"/>
    <lineage>
        <taxon>Bacteria</taxon>
        <taxon>Pseudomonadati</taxon>
        <taxon>Pseudomonadota</taxon>
        <taxon>Acidithiobacillia</taxon>
        <taxon>Acidithiobacillales</taxon>
        <taxon>Acidithiobacillaceae</taxon>
        <taxon>Acidithiobacillus</taxon>
    </lineage>
</organism>
<dbReference type="SUPFAM" id="SSF69304">
    <property type="entry name" value="Tricorn protease N-terminal domain"/>
    <property type="match status" value="1"/>
</dbReference>
<evidence type="ECO:0000313" key="6">
    <source>
        <dbReference type="EMBL" id="PKY10903.1"/>
    </source>
</evidence>
<dbReference type="GO" id="GO:0017038">
    <property type="term" value="P:protein import"/>
    <property type="evidence" value="ECO:0007669"/>
    <property type="project" value="InterPro"/>
</dbReference>
<dbReference type="NCBIfam" id="TIGR02800">
    <property type="entry name" value="propeller_TolB"/>
    <property type="match status" value="1"/>
</dbReference>
<reference evidence="6 7" key="1">
    <citation type="submission" date="2017-03" db="EMBL/GenBank/DDBJ databases">
        <title>Draft genime sequence of the acidophilic sulfur-oxidizing bacterium Acidithiobacillus sp. SH, isolated from seawater.</title>
        <authorList>
            <person name="Sharmin S."/>
            <person name="Tokuhisa M."/>
            <person name="Kanao T."/>
            <person name="Kamimura K."/>
        </authorList>
    </citation>
    <scope>NUCLEOTIDE SEQUENCE [LARGE SCALE GENOMIC DNA]</scope>
    <source>
        <strain evidence="6 7">SH</strain>
    </source>
</reference>
<dbReference type="InterPro" id="IPR011042">
    <property type="entry name" value="6-blade_b-propeller_TolB-like"/>
</dbReference>
<evidence type="ECO:0000256" key="2">
    <source>
        <dbReference type="ARBA" id="ARBA00009820"/>
    </source>
</evidence>
<evidence type="ECO:0000259" key="5">
    <source>
        <dbReference type="Pfam" id="PF04052"/>
    </source>
</evidence>
<proteinExistence type="inferred from homology"/>
<keyword evidence="7" id="KW-1185">Reference proteome</keyword>
<dbReference type="InterPro" id="IPR007195">
    <property type="entry name" value="TolB_N"/>
</dbReference>
<keyword evidence="3" id="KW-0732">Signal</keyword>
<dbReference type="Gene3D" id="2.120.10.30">
    <property type="entry name" value="TolB, C-terminal domain"/>
    <property type="match status" value="1"/>
</dbReference>
<comment type="similarity">
    <text evidence="2">Belongs to the TolB family.</text>
</comment>
<evidence type="ECO:0000256" key="1">
    <source>
        <dbReference type="ARBA" id="ARBA00004418"/>
    </source>
</evidence>
<accession>A0A2I1DM03</accession>
<evidence type="ECO:0000256" key="3">
    <source>
        <dbReference type="ARBA" id="ARBA00022729"/>
    </source>
</evidence>
<gene>
    <name evidence="6" type="ORF">B1757_07225</name>
</gene>
<dbReference type="Pfam" id="PF04052">
    <property type="entry name" value="TolB_N"/>
    <property type="match status" value="1"/>
</dbReference>
<dbReference type="OrthoDB" id="5289130at2"/>
<dbReference type="PANTHER" id="PTHR36842">
    <property type="entry name" value="PROTEIN TOLB HOMOLOG"/>
    <property type="match status" value="1"/>
</dbReference>
<keyword evidence="4" id="KW-0574">Periplasm</keyword>
<dbReference type="Proteomes" id="UP000234329">
    <property type="component" value="Unassembled WGS sequence"/>
</dbReference>
<name>A0A2I1DM03_9PROT</name>
<dbReference type="FunCoup" id="A0A2I1DM03">
    <property type="interactions" value="55"/>
</dbReference>
<dbReference type="InterPro" id="IPR014167">
    <property type="entry name" value="Tol-Pal_TolB"/>
</dbReference>
<dbReference type="InParanoid" id="A0A2I1DM03"/>
<evidence type="ECO:0000313" key="7">
    <source>
        <dbReference type="Proteomes" id="UP000234329"/>
    </source>
</evidence>
<dbReference type="SUPFAM" id="SSF52964">
    <property type="entry name" value="TolB, N-terminal domain"/>
    <property type="match status" value="1"/>
</dbReference>
<feature type="domain" description="TolB N-terminal" evidence="5">
    <location>
        <begin position="28"/>
        <end position="118"/>
    </location>
</feature>
<protein>
    <submittedName>
        <fullName evidence="6">Tol-Pal system beta propeller repeat protein TolB</fullName>
    </submittedName>
</protein>
<comment type="subcellular location">
    <subcellularLocation>
        <location evidence="1">Periplasm</location>
    </subcellularLocation>
</comment>
<dbReference type="RefSeq" id="WP_101537685.1">
    <property type="nucleotide sequence ID" value="NZ_MXAV01000031.1"/>
</dbReference>
<sequence length="426" mass="46119">MPWPIHRPILQPTLLLALVALPLSASALTVNINKAVSSLAPVAVPGFGSGPAGQPDIAHIVRYDLEHSGYFSVINPALYPDDPHSAATIDVGTWEKTGALAMAVGKVRQTSAGYVVDADAVSLITHKMLAGRRYVSNAEGYHMVGQEVADLLYQQITGEPGPFASHIAYVDQQGSHYDLDVSQSDGWNARSILRGKIPIISPDWSPHGRQLAYVTYRHHHSVIYIQNLANGQRHQVPDQGGALSAPAFSPNGAYLAFAKVWERGRTELVLENLHTGHEQVLTRQGTVNTSPSWSPGGHHLVFVSNRQGSAQIYQMRANGSHIERLSYAGGYNVSPSYAPNGRWIAFIHDYRGVLSLAEMRPDGNDLQVLYDGGNCEHPSFADDGRMLIFATHRGGQKVLGEVAVNGKGLHFLDISGQANEPAWSPG</sequence>
<dbReference type="InterPro" id="IPR011659">
    <property type="entry name" value="WD40"/>
</dbReference>